<keyword evidence="1" id="KW-0472">Membrane</keyword>
<reference evidence="2" key="1">
    <citation type="journal article" date="2020" name="Nature">
        <title>Giant virus diversity and host interactions through global metagenomics.</title>
        <authorList>
            <person name="Schulz F."/>
            <person name="Roux S."/>
            <person name="Paez-Espino D."/>
            <person name="Jungbluth S."/>
            <person name="Walsh D.A."/>
            <person name="Denef V.J."/>
            <person name="McMahon K.D."/>
            <person name="Konstantinidis K.T."/>
            <person name="Eloe-Fadrosh E.A."/>
            <person name="Kyrpides N.C."/>
            <person name="Woyke T."/>
        </authorList>
    </citation>
    <scope>NUCLEOTIDE SEQUENCE</scope>
    <source>
        <strain evidence="2">GVMAG-S-1035231-58</strain>
    </source>
</reference>
<accession>A0A6C0M341</accession>
<organism evidence="2">
    <name type="scientific">viral metagenome</name>
    <dbReference type="NCBI Taxonomy" id="1070528"/>
    <lineage>
        <taxon>unclassified sequences</taxon>
        <taxon>metagenomes</taxon>
        <taxon>organismal metagenomes</taxon>
    </lineage>
</organism>
<proteinExistence type="predicted"/>
<evidence type="ECO:0000256" key="1">
    <source>
        <dbReference type="SAM" id="Phobius"/>
    </source>
</evidence>
<dbReference type="AlphaFoldDB" id="A0A6C0M341"/>
<keyword evidence="1" id="KW-0812">Transmembrane</keyword>
<dbReference type="EMBL" id="MN740639">
    <property type="protein sequence ID" value="QHU36431.1"/>
    <property type="molecule type" value="Genomic_DNA"/>
</dbReference>
<evidence type="ECO:0000313" key="2">
    <source>
        <dbReference type="EMBL" id="QHU36431.1"/>
    </source>
</evidence>
<name>A0A6C0M341_9ZZZZ</name>
<sequence length="70" mass="7839">MITQVLERGASFFSFIIGLGIAALLFHRNYETKTQLAVPLQDATTKVSQFDGKCYRFRVEDASCEFASSL</sequence>
<keyword evidence="1" id="KW-1133">Transmembrane helix</keyword>
<feature type="transmembrane region" description="Helical" evidence="1">
    <location>
        <begin position="6"/>
        <end position="26"/>
    </location>
</feature>
<protein>
    <submittedName>
        <fullName evidence="2">Uncharacterized protein</fullName>
    </submittedName>
</protein>